<reference evidence="1 2" key="1">
    <citation type="submission" date="2015-10" db="EMBL/GenBank/DDBJ databases">
        <title>Full genome of DAOMC 229536 Phialocephala scopiformis, a fungal endophyte of spruce producing the potent anti-insectan compound rugulosin.</title>
        <authorList>
            <consortium name="DOE Joint Genome Institute"/>
            <person name="Walker A.K."/>
            <person name="Frasz S.L."/>
            <person name="Seifert K.A."/>
            <person name="Miller J.D."/>
            <person name="Mondo S.J."/>
            <person name="Labutti K."/>
            <person name="Lipzen A."/>
            <person name="Dockter R."/>
            <person name="Kennedy M."/>
            <person name="Grigoriev I.V."/>
            <person name="Spatafora J.W."/>
        </authorList>
    </citation>
    <scope>NUCLEOTIDE SEQUENCE [LARGE SCALE GENOMIC DNA]</scope>
    <source>
        <strain evidence="1 2">CBS 120377</strain>
    </source>
</reference>
<dbReference type="AlphaFoldDB" id="A0A194X009"/>
<protein>
    <submittedName>
        <fullName evidence="1">Uncharacterized protein</fullName>
    </submittedName>
</protein>
<proteinExistence type="predicted"/>
<dbReference type="KEGG" id="psco:LY89DRAFT_687589"/>
<keyword evidence="2" id="KW-1185">Reference proteome</keyword>
<dbReference type="RefSeq" id="XP_018067880.1">
    <property type="nucleotide sequence ID" value="XM_018215531.1"/>
</dbReference>
<accession>A0A194X009</accession>
<dbReference type="InParanoid" id="A0A194X009"/>
<dbReference type="EMBL" id="KQ947422">
    <property type="protein sequence ID" value="KUJ13525.1"/>
    <property type="molecule type" value="Genomic_DNA"/>
</dbReference>
<name>A0A194X009_MOLSC</name>
<evidence type="ECO:0000313" key="1">
    <source>
        <dbReference type="EMBL" id="KUJ13525.1"/>
    </source>
</evidence>
<gene>
    <name evidence="1" type="ORF">LY89DRAFT_687589</name>
</gene>
<dbReference type="Proteomes" id="UP000070700">
    <property type="component" value="Unassembled WGS sequence"/>
</dbReference>
<dbReference type="GeneID" id="28825257"/>
<evidence type="ECO:0000313" key="2">
    <source>
        <dbReference type="Proteomes" id="UP000070700"/>
    </source>
</evidence>
<organism evidence="1 2">
    <name type="scientific">Mollisia scopiformis</name>
    <name type="common">Conifer needle endophyte fungus</name>
    <name type="synonym">Phialocephala scopiformis</name>
    <dbReference type="NCBI Taxonomy" id="149040"/>
    <lineage>
        <taxon>Eukaryota</taxon>
        <taxon>Fungi</taxon>
        <taxon>Dikarya</taxon>
        <taxon>Ascomycota</taxon>
        <taxon>Pezizomycotina</taxon>
        <taxon>Leotiomycetes</taxon>
        <taxon>Helotiales</taxon>
        <taxon>Mollisiaceae</taxon>
        <taxon>Mollisia</taxon>
    </lineage>
</organism>
<sequence>MSRSASSSLLLAINSTSWSLEMWVHHMGTTRSLDRYDSKAITTAVSGPATFFDPGKPMKVTPEDSVVFVSVDSEDNELSYGDFDNCSTILRRLSRSPFQPHLRSCKW</sequence>